<dbReference type="GO" id="GO:0000166">
    <property type="term" value="F:nucleotide binding"/>
    <property type="evidence" value="ECO:0007669"/>
    <property type="project" value="UniProtKB-KW"/>
</dbReference>
<dbReference type="Pfam" id="PF02872">
    <property type="entry name" value="5_nucleotid_C"/>
    <property type="match status" value="1"/>
</dbReference>
<dbReference type="Gene3D" id="3.60.21.10">
    <property type="match status" value="1"/>
</dbReference>
<feature type="compositionally biased region" description="Low complexity" evidence="3">
    <location>
        <begin position="585"/>
        <end position="596"/>
    </location>
</feature>
<organism evidence="7 8">
    <name type="scientific">Salana multivorans</name>
    <dbReference type="NCBI Taxonomy" id="120377"/>
    <lineage>
        <taxon>Bacteria</taxon>
        <taxon>Bacillati</taxon>
        <taxon>Actinomycetota</taxon>
        <taxon>Actinomycetes</taxon>
        <taxon>Micrococcales</taxon>
        <taxon>Beutenbergiaceae</taxon>
        <taxon>Salana</taxon>
    </lineage>
</organism>
<evidence type="ECO:0000256" key="2">
    <source>
        <dbReference type="RuleBase" id="RU362119"/>
    </source>
</evidence>
<evidence type="ECO:0000256" key="1">
    <source>
        <dbReference type="ARBA" id="ARBA00022729"/>
    </source>
</evidence>
<evidence type="ECO:0000256" key="4">
    <source>
        <dbReference type="SAM" id="Phobius"/>
    </source>
</evidence>
<keyword evidence="4" id="KW-1133">Transmembrane helix</keyword>
<accession>A0A3N2DCE0</accession>
<dbReference type="PANTHER" id="PTHR11575">
    <property type="entry name" value="5'-NUCLEOTIDASE-RELATED"/>
    <property type="match status" value="1"/>
</dbReference>
<evidence type="ECO:0000313" key="8">
    <source>
        <dbReference type="Proteomes" id="UP000275356"/>
    </source>
</evidence>
<feature type="signal peptide" evidence="2">
    <location>
        <begin position="1"/>
        <end position="17"/>
    </location>
</feature>
<dbReference type="PROSITE" id="PS00785">
    <property type="entry name" value="5_NUCLEOTIDASE_1"/>
    <property type="match status" value="1"/>
</dbReference>
<evidence type="ECO:0000259" key="5">
    <source>
        <dbReference type="Pfam" id="PF00149"/>
    </source>
</evidence>
<evidence type="ECO:0000313" key="7">
    <source>
        <dbReference type="EMBL" id="ROR97461.1"/>
    </source>
</evidence>
<dbReference type="PROSITE" id="PS00786">
    <property type="entry name" value="5_NUCLEOTIDASE_2"/>
    <property type="match status" value="1"/>
</dbReference>
<keyword evidence="2" id="KW-0547">Nucleotide-binding</keyword>
<dbReference type="InterPro" id="IPR036907">
    <property type="entry name" value="5'-Nucleotdase_C_sf"/>
</dbReference>
<feature type="domain" description="5'-Nucleotidase C-terminal" evidence="6">
    <location>
        <begin position="362"/>
        <end position="540"/>
    </location>
</feature>
<sequence>MVGALALVPLLAAPAQADDEITLTVLATTDVHGHVYNWDYFADAPYTGNNQLGMSRAASIVEQVRGERAPDSVLLLDNGDAIQGTPLTYLAQRDEGDPGWETNPMAEAFNALDYDALNLGNHEFNYGLDLLGDVEDSYDAPLLGANVVDATTGDPAFQPYEIIERVIDGHTVKVGVLGLVTPGVRVWDKAIVDGVLEFRDLVATAREVVPEMKADGAEIVVALVHSGLDADGYEWREADLEENVAASVASLVNDIDLVIGGHSHVDVPARVFAAPDGDPVLFTQPYFWARSVSDVQLPLTRTAGGAYRVDWPASDEAVAALVTPRYARDYADSALLTENPVLAEQHTRTVDYVNTTVATNLEEMTTATSRYEDTPILDLIGQVMVDAVTLGLSETEYAGLPVVAQTSPFSRTSVFPAGDLTIKDIAGLYIYDNTLQASLMTGAQLKAYLEYSARYFKQATPEDPWDPETHTGALYPGETRGIPDYNYDALTGVSYRIDVTRPVGERIVDLAWDGAPVADDDRLVLAVNNYRANGGGGFPVGDMVPIWDEQLEIRQLIIEYATQAGELDQAAFHEANWSLITQAEEPTPTDTTSPSVSPSPDPSDPTGPTGTTTPSEPGSSAPASASPSSTRGGELGSTGASVGGIVAVALGLAVVGGLALVWRRRSMRTR</sequence>
<dbReference type="GO" id="GO:0009166">
    <property type="term" value="P:nucleotide catabolic process"/>
    <property type="evidence" value="ECO:0007669"/>
    <property type="project" value="InterPro"/>
</dbReference>
<dbReference type="GO" id="GO:0016788">
    <property type="term" value="F:hydrolase activity, acting on ester bonds"/>
    <property type="evidence" value="ECO:0007669"/>
    <property type="project" value="InterPro"/>
</dbReference>
<dbReference type="InterPro" id="IPR008334">
    <property type="entry name" value="5'-Nucleotdase_C"/>
</dbReference>
<dbReference type="PRINTS" id="PR01607">
    <property type="entry name" value="APYRASEFAMLY"/>
</dbReference>
<proteinExistence type="inferred from homology"/>
<dbReference type="Proteomes" id="UP000275356">
    <property type="component" value="Unassembled WGS sequence"/>
</dbReference>
<feature type="domain" description="Calcineurin-like phosphoesterase" evidence="5">
    <location>
        <begin position="24"/>
        <end position="265"/>
    </location>
</feature>
<dbReference type="GO" id="GO:0046872">
    <property type="term" value="F:metal ion binding"/>
    <property type="evidence" value="ECO:0007669"/>
    <property type="project" value="InterPro"/>
</dbReference>
<dbReference type="SUPFAM" id="SSF56300">
    <property type="entry name" value="Metallo-dependent phosphatases"/>
    <property type="match status" value="1"/>
</dbReference>
<dbReference type="Pfam" id="PF00149">
    <property type="entry name" value="Metallophos"/>
    <property type="match status" value="1"/>
</dbReference>
<keyword evidence="4" id="KW-0472">Membrane</keyword>
<name>A0A3N2DCE0_9MICO</name>
<keyword evidence="2" id="KW-0378">Hydrolase</keyword>
<dbReference type="PANTHER" id="PTHR11575:SF6">
    <property type="entry name" value="2',3'-CYCLIC-NUCLEOTIDE 2'-PHOSPHODIESTERASE_3'-NUCLEOTIDASE"/>
    <property type="match status" value="1"/>
</dbReference>
<feature type="chain" id="PRO_5017848411" evidence="2">
    <location>
        <begin position="18"/>
        <end position="670"/>
    </location>
</feature>
<reference evidence="7 8" key="1">
    <citation type="submission" date="2018-11" db="EMBL/GenBank/DDBJ databases">
        <title>Sequencing the genomes of 1000 actinobacteria strains.</title>
        <authorList>
            <person name="Klenk H.-P."/>
        </authorList>
    </citation>
    <scope>NUCLEOTIDE SEQUENCE [LARGE SCALE GENOMIC DNA]</scope>
    <source>
        <strain evidence="7 8">DSM 13521</strain>
    </source>
</reference>
<dbReference type="Gene3D" id="3.90.780.10">
    <property type="entry name" value="5'-Nucleotidase, C-terminal domain"/>
    <property type="match status" value="1"/>
</dbReference>
<dbReference type="AlphaFoldDB" id="A0A3N2DCE0"/>
<keyword evidence="8" id="KW-1185">Reference proteome</keyword>
<feature type="region of interest" description="Disordered" evidence="3">
    <location>
        <begin position="585"/>
        <end position="636"/>
    </location>
</feature>
<evidence type="ECO:0000256" key="3">
    <source>
        <dbReference type="SAM" id="MobiDB-lite"/>
    </source>
</evidence>
<dbReference type="InterPro" id="IPR006146">
    <property type="entry name" value="5'-Nucleotdase_CS"/>
</dbReference>
<dbReference type="SUPFAM" id="SSF55816">
    <property type="entry name" value="5'-nucleotidase (syn. UDP-sugar hydrolase), C-terminal domain"/>
    <property type="match status" value="1"/>
</dbReference>
<keyword evidence="4" id="KW-0812">Transmembrane</keyword>
<keyword evidence="1 2" id="KW-0732">Signal</keyword>
<dbReference type="GO" id="GO:0030288">
    <property type="term" value="C:outer membrane-bounded periplasmic space"/>
    <property type="evidence" value="ECO:0007669"/>
    <property type="project" value="TreeGrafter"/>
</dbReference>
<dbReference type="EMBL" id="RKHQ01000001">
    <property type="protein sequence ID" value="ROR97461.1"/>
    <property type="molecule type" value="Genomic_DNA"/>
</dbReference>
<dbReference type="InterPro" id="IPR029052">
    <property type="entry name" value="Metallo-depent_PP-like"/>
</dbReference>
<comment type="similarity">
    <text evidence="2">Belongs to the 5'-nucleotidase family.</text>
</comment>
<evidence type="ECO:0000259" key="6">
    <source>
        <dbReference type="Pfam" id="PF02872"/>
    </source>
</evidence>
<gene>
    <name evidence="7" type="ORF">EDD28_2060</name>
</gene>
<dbReference type="InterPro" id="IPR006179">
    <property type="entry name" value="5_nucleotidase/apyrase"/>
</dbReference>
<dbReference type="InterPro" id="IPR004843">
    <property type="entry name" value="Calcineurin-like_PHP"/>
</dbReference>
<comment type="caution">
    <text evidence="7">The sequence shown here is derived from an EMBL/GenBank/DDBJ whole genome shotgun (WGS) entry which is preliminary data.</text>
</comment>
<feature type="transmembrane region" description="Helical" evidence="4">
    <location>
        <begin position="640"/>
        <end position="662"/>
    </location>
</feature>
<feature type="compositionally biased region" description="Low complexity" evidence="3">
    <location>
        <begin position="606"/>
        <end position="630"/>
    </location>
</feature>
<protein>
    <submittedName>
        <fullName evidence="7">2',3'-cyclic-nucleotide 2'-phosphodiesterase/3'-nucleotidase</fullName>
    </submittedName>
</protein>